<dbReference type="InterPro" id="IPR013762">
    <property type="entry name" value="Integrase-like_cat_sf"/>
</dbReference>
<name>A0AA87QBM8_RHIRH</name>
<evidence type="ECO:0000256" key="5">
    <source>
        <dbReference type="PROSITE-ProRule" id="PRU01248"/>
    </source>
</evidence>
<evidence type="ECO:0000259" key="6">
    <source>
        <dbReference type="PROSITE" id="PS51898"/>
    </source>
</evidence>
<dbReference type="Gene3D" id="1.10.150.130">
    <property type="match status" value="1"/>
</dbReference>
<feature type="domain" description="Tyr recombinase" evidence="6">
    <location>
        <begin position="182"/>
        <end position="409"/>
    </location>
</feature>
<dbReference type="PROSITE" id="PS51898">
    <property type="entry name" value="TYR_RECOMBINASE"/>
    <property type="match status" value="1"/>
</dbReference>
<evidence type="ECO:0000259" key="7">
    <source>
        <dbReference type="PROSITE" id="PS51900"/>
    </source>
</evidence>
<dbReference type="CDD" id="cd01189">
    <property type="entry name" value="INT_ICEBs1_C_like"/>
    <property type="match status" value="1"/>
</dbReference>
<comment type="similarity">
    <text evidence="1">Belongs to the 'phage' integrase family.</text>
</comment>
<dbReference type="PANTHER" id="PTHR30349:SF64">
    <property type="entry name" value="PROPHAGE INTEGRASE INTD-RELATED"/>
    <property type="match status" value="1"/>
</dbReference>
<dbReference type="PROSITE" id="PS51900">
    <property type="entry name" value="CB"/>
    <property type="match status" value="1"/>
</dbReference>
<dbReference type="InterPro" id="IPR050090">
    <property type="entry name" value="Tyrosine_recombinase_XerCD"/>
</dbReference>
<dbReference type="InterPro" id="IPR044068">
    <property type="entry name" value="CB"/>
</dbReference>
<accession>A0AA87QBM8</accession>
<evidence type="ECO:0000256" key="3">
    <source>
        <dbReference type="ARBA" id="ARBA00023125"/>
    </source>
</evidence>
<evidence type="ECO:0008006" key="10">
    <source>
        <dbReference type="Google" id="ProtNLM"/>
    </source>
</evidence>
<dbReference type="GO" id="GO:0003677">
    <property type="term" value="F:DNA binding"/>
    <property type="evidence" value="ECO:0007669"/>
    <property type="project" value="UniProtKB-UniRule"/>
</dbReference>
<dbReference type="SUPFAM" id="SSF56349">
    <property type="entry name" value="DNA breaking-rejoining enzymes"/>
    <property type="match status" value="1"/>
</dbReference>
<evidence type="ECO:0000256" key="1">
    <source>
        <dbReference type="ARBA" id="ARBA00008857"/>
    </source>
</evidence>
<dbReference type="Pfam" id="PF00589">
    <property type="entry name" value="Phage_integrase"/>
    <property type="match status" value="1"/>
</dbReference>
<dbReference type="EMBL" id="BAYX01000018">
    <property type="protein sequence ID" value="GAJ96170.1"/>
    <property type="molecule type" value="Genomic_DNA"/>
</dbReference>
<dbReference type="RefSeq" id="WP_042475969.1">
    <property type="nucleotide sequence ID" value="NZ_BAYX01000018.1"/>
</dbReference>
<dbReference type="InterPro" id="IPR002104">
    <property type="entry name" value="Integrase_catalytic"/>
</dbReference>
<evidence type="ECO:0000313" key="8">
    <source>
        <dbReference type="EMBL" id="GAJ96170.1"/>
    </source>
</evidence>
<keyword evidence="3 5" id="KW-0238">DNA-binding</keyword>
<organism evidence="8 9">
    <name type="scientific">Rhizobium rhizogenes NBRC 13257</name>
    <dbReference type="NCBI Taxonomy" id="1220581"/>
    <lineage>
        <taxon>Bacteria</taxon>
        <taxon>Pseudomonadati</taxon>
        <taxon>Pseudomonadota</taxon>
        <taxon>Alphaproteobacteria</taxon>
        <taxon>Hyphomicrobiales</taxon>
        <taxon>Rhizobiaceae</taxon>
        <taxon>Rhizobium/Agrobacterium group</taxon>
        <taxon>Rhizobium</taxon>
    </lineage>
</organism>
<comment type="caution">
    <text evidence="8">The sequence shown here is derived from an EMBL/GenBank/DDBJ whole genome shotgun (WGS) entry which is preliminary data.</text>
</comment>
<dbReference type="InterPro" id="IPR010998">
    <property type="entry name" value="Integrase_recombinase_N"/>
</dbReference>
<dbReference type="GO" id="GO:0015074">
    <property type="term" value="P:DNA integration"/>
    <property type="evidence" value="ECO:0007669"/>
    <property type="project" value="UniProtKB-KW"/>
</dbReference>
<keyword evidence="2" id="KW-0229">DNA integration</keyword>
<dbReference type="AlphaFoldDB" id="A0AA87QBM8"/>
<evidence type="ECO:0000313" key="9">
    <source>
        <dbReference type="Proteomes" id="UP000026941"/>
    </source>
</evidence>
<keyword evidence="4" id="KW-0233">DNA recombination</keyword>
<dbReference type="PANTHER" id="PTHR30349">
    <property type="entry name" value="PHAGE INTEGRASE-RELATED"/>
    <property type="match status" value="1"/>
</dbReference>
<proteinExistence type="inferred from homology"/>
<protein>
    <recommendedName>
        <fullName evidence="10">Integrase</fullName>
    </recommendedName>
</protein>
<evidence type="ECO:0000256" key="4">
    <source>
        <dbReference type="ARBA" id="ARBA00023172"/>
    </source>
</evidence>
<evidence type="ECO:0000256" key="2">
    <source>
        <dbReference type="ARBA" id="ARBA00022908"/>
    </source>
</evidence>
<gene>
    <name evidence="8" type="ORF">RRH01S_18_00130</name>
</gene>
<dbReference type="InterPro" id="IPR011010">
    <property type="entry name" value="DNA_brk_join_enz"/>
</dbReference>
<reference evidence="8 9" key="1">
    <citation type="submission" date="2014-05" db="EMBL/GenBank/DDBJ databases">
        <title>Whole genome shotgun sequence of Rhizobium rhizogenes NBRC 13257.</title>
        <authorList>
            <person name="Katano-Makiyama Y."/>
            <person name="Hosoyama A."/>
            <person name="Hashimoto M."/>
            <person name="Hosoyama Y."/>
            <person name="Noguchi M."/>
            <person name="Tsuchikane K."/>
            <person name="Kimura A."/>
            <person name="Ohji S."/>
            <person name="Ichikawa N."/>
            <person name="Yamazoe A."/>
            <person name="Fujita N."/>
        </authorList>
    </citation>
    <scope>NUCLEOTIDE SEQUENCE [LARGE SCALE GENOMIC DNA]</scope>
    <source>
        <strain evidence="8 9">NBRC 13257</strain>
    </source>
</reference>
<dbReference type="Proteomes" id="UP000026941">
    <property type="component" value="Unassembled WGS sequence"/>
</dbReference>
<sequence>MSIRKRKWTTAAGVEKEAWVADYVDGQGVRRLKTFERKKDADAFISTAKVEVREGTHVADNASISVKAAGDLWIKSAESAGLERSTVSQYRQHLDLHISPFIGSTKLSALNLPTVRAFEDRLREEGRSPAMVKKILVSLGSLLADAQERGKVARNVVRDMRGVRRKGKERQQEKRQKGKLKVGVDIPTREEVKAIVGALEGRWRPILLTAIFCGLRASELRGLRWSDVDFDKRQIRVHQRADRYNEIGRPKSEAGERTIPAPPMVMNTLREWKLSYPRPLTGFDDADENPIREEAKDSHLVFPNGSGNVESLANIINRGLIPVQIGAGISVKTGEKDEEGNPVVAAKYTGMHALRHFYASWCINRTEDGGCGLPPKVVQERLGHSSIVMTMDVYGHLFPTGDDADELAAAERALLA</sequence>
<dbReference type="Gene3D" id="1.10.443.10">
    <property type="entry name" value="Intergrase catalytic core"/>
    <property type="match status" value="1"/>
</dbReference>
<feature type="domain" description="Core-binding (CB)" evidence="7">
    <location>
        <begin position="64"/>
        <end position="147"/>
    </location>
</feature>
<dbReference type="GO" id="GO:0006310">
    <property type="term" value="P:DNA recombination"/>
    <property type="evidence" value="ECO:0007669"/>
    <property type="project" value="UniProtKB-KW"/>
</dbReference>